<dbReference type="GO" id="GO:0005524">
    <property type="term" value="F:ATP binding"/>
    <property type="evidence" value="ECO:0007669"/>
    <property type="project" value="UniProtKB-KW"/>
</dbReference>
<dbReference type="SMART" id="SM00487">
    <property type="entry name" value="DEXDc"/>
    <property type="match status" value="1"/>
</dbReference>
<comment type="caution">
    <text evidence="10">The sequence shown here is derived from an EMBL/GenBank/DDBJ whole genome shotgun (WGS) entry which is preliminary data.</text>
</comment>
<dbReference type="GO" id="GO:0043138">
    <property type="term" value="F:3'-5' DNA helicase activity"/>
    <property type="evidence" value="ECO:0007669"/>
    <property type="project" value="TreeGrafter"/>
</dbReference>
<evidence type="ECO:0000259" key="9">
    <source>
        <dbReference type="PROSITE" id="PS51194"/>
    </source>
</evidence>
<evidence type="ECO:0000313" key="10">
    <source>
        <dbReference type="EMBL" id="GLB46892.1"/>
    </source>
</evidence>
<evidence type="ECO:0000259" key="8">
    <source>
        <dbReference type="PROSITE" id="PS51192"/>
    </source>
</evidence>
<dbReference type="Pfam" id="PF16124">
    <property type="entry name" value="RecQ_Zn_bind"/>
    <property type="match status" value="1"/>
</dbReference>
<dbReference type="InterPro" id="IPR001650">
    <property type="entry name" value="Helicase_C-like"/>
</dbReference>
<dbReference type="GO" id="GO:0005737">
    <property type="term" value="C:cytoplasm"/>
    <property type="evidence" value="ECO:0007669"/>
    <property type="project" value="TreeGrafter"/>
</dbReference>
<accession>A0A9W6B0W0</accession>
<dbReference type="GO" id="GO:0016787">
    <property type="term" value="F:hydrolase activity"/>
    <property type="evidence" value="ECO:0007669"/>
    <property type="project" value="UniProtKB-KW"/>
</dbReference>
<dbReference type="NCBIfam" id="TIGR00614">
    <property type="entry name" value="recQ_fam"/>
    <property type="match status" value="1"/>
</dbReference>
<dbReference type="PANTHER" id="PTHR13710">
    <property type="entry name" value="DNA HELICASE RECQ FAMILY MEMBER"/>
    <property type="match status" value="1"/>
</dbReference>
<dbReference type="SMART" id="SM00490">
    <property type="entry name" value="HELICc"/>
    <property type="match status" value="1"/>
</dbReference>
<sequence>MNNYHVMLNHALKIHFHFDHFKLGQESVLNQLLNHRNVLAVLPTGAGKTLIYQLYGLVSHRPVLIVSPLLSLMQDQVQRLKYLGEKKVAAISSLIGFQEKEYDLNHLNQFNYIYISPEMFSKPKVMQKIMQINWGLVVIDEAHCISQWGPDFRPSYLNLGSILKKMNYPLTLLLTATASERLRKDIINKMNFDNFHPIKSMVYPINRPNIYLSAKLANDIQDKNRILKKLVTELKTPGIIYFSSRKKADQIAMMIQNDCHVKSAAYHSGLNDETRYKIQHQFMNNQIDVICATSAFGMGVDKNNIRYVIHYHLPGDLESYSQEIGRAGRDGKQSIAIILYCDGDEQIPYDLTINSLPNSDFIHAYYLNPKSVAGSNENWERLLKYYTKHRFSIQQLLNLFKCRKIERQKNLRLVLHYASTNGCRRRILLRYFNEQVPSHDYKCCDWNCNHIDLKRLGLFKNHKDRKSIYDFNWHQIINRLFYIK</sequence>
<dbReference type="Gene3D" id="3.40.50.300">
    <property type="entry name" value="P-loop containing nucleotide triphosphate hydrolases"/>
    <property type="match status" value="2"/>
</dbReference>
<dbReference type="GO" id="GO:0030894">
    <property type="term" value="C:replisome"/>
    <property type="evidence" value="ECO:0007669"/>
    <property type="project" value="TreeGrafter"/>
</dbReference>
<evidence type="ECO:0000256" key="7">
    <source>
        <dbReference type="ARBA" id="ARBA00044550"/>
    </source>
</evidence>
<keyword evidence="4" id="KW-0067">ATP-binding</keyword>
<keyword evidence="5" id="KW-0238">DNA-binding</keyword>
<keyword evidence="1" id="KW-0547">Nucleotide-binding</keyword>
<evidence type="ECO:0000256" key="5">
    <source>
        <dbReference type="ARBA" id="ARBA00023125"/>
    </source>
</evidence>
<dbReference type="Proteomes" id="UP001144204">
    <property type="component" value="Unassembled WGS sequence"/>
</dbReference>
<dbReference type="PROSITE" id="PS51192">
    <property type="entry name" value="HELICASE_ATP_BIND_1"/>
    <property type="match status" value="1"/>
</dbReference>
<evidence type="ECO:0000256" key="2">
    <source>
        <dbReference type="ARBA" id="ARBA00022801"/>
    </source>
</evidence>
<dbReference type="InterPro" id="IPR011545">
    <property type="entry name" value="DEAD/DEAH_box_helicase_dom"/>
</dbReference>
<evidence type="ECO:0000256" key="1">
    <source>
        <dbReference type="ARBA" id="ARBA00022741"/>
    </source>
</evidence>
<protein>
    <recommendedName>
        <fullName evidence="6">ATP-dependent DNA helicase RecQ</fullName>
    </recommendedName>
    <alternativeName>
        <fullName evidence="7">DNA 3'-5' helicase RecQ</fullName>
    </alternativeName>
</protein>
<dbReference type="RefSeq" id="WP_286136354.1">
    <property type="nucleotide sequence ID" value="NZ_BRPL01000002.1"/>
</dbReference>
<dbReference type="CDD" id="cd17920">
    <property type="entry name" value="DEXHc_RecQ"/>
    <property type="match status" value="1"/>
</dbReference>
<dbReference type="SUPFAM" id="SSF52540">
    <property type="entry name" value="P-loop containing nucleoside triphosphate hydrolases"/>
    <property type="match status" value="1"/>
</dbReference>
<evidence type="ECO:0000256" key="3">
    <source>
        <dbReference type="ARBA" id="ARBA00022806"/>
    </source>
</evidence>
<gene>
    <name evidence="10" type="primary">recQ</name>
    <name evidence="10" type="ORF">WR164_08710</name>
</gene>
<dbReference type="InterPro" id="IPR002464">
    <property type="entry name" value="DNA/RNA_helicase_DEAH_CS"/>
</dbReference>
<proteinExistence type="predicted"/>
<dbReference type="PANTHER" id="PTHR13710:SF84">
    <property type="entry name" value="ATP-DEPENDENT DNA HELICASE RECS-RELATED"/>
    <property type="match status" value="1"/>
</dbReference>
<dbReference type="GO" id="GO:0006281">
    <property type="term" value="P:DNA repair"/>
    <property type="evidence" value="ECO:0007669"/>
    <property type="project" value="TreeGrafter"/>
</dbReference>
<feature type="domain" description="Helicase ATP-binding" evidence="8">
    <location>
        <begin position="29"/>
        <end position="196"/>
    </location>
</feature>
<dbReference type="GO" id="GO:0006310">
    <property type="term" value="P:DNA recombination"/>
    <property type="evidence" value="ECO:0007669"/>
    <property type="project" value="InterPro"/>
</dbReference>
<evidence type="ECO:0000313" key="11">
    <source>
        <dbReference type="Proteomes" id="UP001144204"/>
    </source>
</evidence>
<keyword evidence="3 10" id="KW-0347">Helicase</keyword>
<dbReference type="EMBL" id="BRPL01000002">
    <property type="protein sequence ID" value="GLB46892.1"/>
    <property type="molecule type" value="Genomic_DNA"/>
</dbReference>
<dbReference type="Pfam" id="PF00270">
    <property type="entry name" value="DEAD"/>
    <property type="match status" value="1"/>
</dbReference>
<evidence type="ECO:0000256" key="6">
    <source>
        <dbReference type="ARBA" id="ARBA00044535"/>
    </source>
</evidence>
<dbReference type="AlphaFoldDB" id="A0A9W6B0W0"/>
<dbReference type="Pfam" id="PF00271">
    <property type="entry name" value="Helicase_C"/>
    <property type="match status" value="1"/>
</dbReference>
<dbReference type="InterPro" id="IPR004589">
    <property type="entry name" value="DNA_helicase_ATP-dep_RecQ"/>
</dbReference>
<dbReference type="GO" id="GO:0003677">
    <property type="term" value="F:DNA binding"/>
    <property type="evidence" value="ECO:0007669"/>
    <property type="project" value="UniProtKB-KW"/>
</dbReference>
<dbReference type="InterPro" id="IPR027417">
    <property type="entry name" value="P-loop_NTPase"/>
</dbReference>
<feature type="domain" description="Helicase C-terminal" evidence="9">
    <location>
        <begin position="226"/>
        <end position="373"/>
    </location>
</feature>
<dbReference type="InterPro" id="IPR014001">
    <property type="entry name" value="Helicase_ATP-bd"/>
</dbReference>
<reference evidence="10" key="1">
    <citation type="submission" date="2022-07" db="EMBL/GenBank/DDBJ databases">
        <authorList>
            <person name="Kouya T."/>
            <person name="Ishiyama Y."/>
        </authorList>
    </citation>
    <scope>NUCLEOTIDE SEQUENCE</scope>
    <source>
        <strain evidence="10">WR16-4</strain>
    </source>
</reference>
<dbReference type="GO" id="GO:0043590">
    <property type="term" value="C:bacterial nucleoid"/>
    <property type="evidence" value="ECO:0007669"/>
    <property type="project" value="TreeGrafter"/>
</dbReference>
<name>A0A9W6B0W0_9LACO</name>
<keyword evidence="11" id="KW-1185">Reference proteome</keyword>
<dbReference type="PROSITE" id="PS00690">
    <property type="entry name" value="DEAH_ATP_HELICASE"/>
    <property type="match status" value="1"/>
</dbReference>
<evidence type="ECO:0000256" key="4">
    <source>
        <dbReference type="ARBA" id="ARBA00022840"/>
    </source>
</evidence>
<dbReference type="InterPro" id="IPR032284">
    <property type="entry name" value="RecQ_Zn-bd"/>
</dbReference>
<reference evidence="10" key="2">
    <citation type="journal article" date="2023" name="PLoS ONE">
        <title>Philodulcilactobacillus myokoensis gen. nov., sp. nov., a fructophilic, acidophilic, and agar-phobic lactic acid bacterium isolated from fermented vegetable extracts.</title>
        <authorList>
            <person name="Kouya T."/>
            <person name="Ishiyama Y."/>
            <person name="Ohashi S."/>
            <person name="Kumakubo R."/>
            <person name="Yamazaki T."/>
            <person name="Otaki T."/>
        </authorList>
    </citation>
    <scope>NUCLEOTIDE SEQUENCE</scope>
    <source>
        <strain evidence="10">WR16-4</strain>
    </source>
</reference>
<keyword evidence="2" id="KW-0378">Hydrolase</keyword>
<dbReference type="PROSITE" id="PS51194">
    <property type="entry name" value="HELICASE_CTER"/>
    <property type="match status" value="1"/>
</dbReference>
<dbReference type="GO" id="GO:0009378">
    <property type="term" value="F:four-way junction helicase activity"/>
    <property type="evidence" value="ECO:0007669"/>
    <property type="project" value="TreeGrafter"/>
</dbReference>
<organism evidence="10 11">
    <name type="scientific">Philodulcilactobacillus myokoensis</name>
    <dbReference type="NCBI Taxonomy" id="2929573"/>
    <lineage>
        <taxon>Bacteria</taxon>
        <taxon>Bacillati</taxon>
        <taxon>Bacillota</taxon>
        <taxon>Bacilli</taxon>
        <taxon>Lactobacillales</taxon>
        <taxon>Lactobacillaceae</taxon>
        <taxon>Philodulcilactobacillus</taxon>
    </lineage>
</organism>